<dbReference type="Proteomes" id="UP001482620">
    <property type="component" value="Unassembled WGS sequence"/>
</dbReference>
<organism evidence="2 3">
    <name type="scientific">Ilyodon furcidens</name>
    <name type="common">goldbreast splitfin</name>
    <dbReference type="NCBI Taxonomy" id="33524"/>
    <lineage>
        <taxon>Eukaryota</taxon>
        <taxon>Metazoa</taxon>
        <taxon>Chordata</taxon>
        <taxon>Craniata</taxon>
        <taxon>Vertebrata</taxon>
        <taxon>Euteleostomi</taxon>
        <taxon>Actinopterygii</taxon>
        <taxon>Neopterygii</taxon>
        <taxon>Teleostei</taxon>
        <taxon>Neoteleostei</taxon>
        <taxon>Acanthomorphata</taxon>
        <taxon>Ovalentaria</taxon>
        <taxon>Atherinomorphae</taxon>
        <taxon>Cyprinodontiformes</taxon>
        <taxon>Goodeidae</taxon>
        <taxon>Ilyodon</taxon>
    </lineage>
</organism>
<keyword evidence="1" id="KW-0732">Signal</keyword>
<feature type="chain" id="PRO_5045806870" evidence="1">
    <location>
        <begin position="21"/>
        <end position="128"/>
    </location>
</feature>
<evidence type="ECO:0000313" key="2">
    <source>
        <dbReference type="EMBL" id="MEQ2242482.1"/>
    </source>
</evidence>
<feature type="signal peptide" evidence="1">
    <location>
        <begin position="1"/>
        <end position="20"/>
    </location>
</feature>
<evidence type="ECO:0000313" key="3">
    <source>
        <dbReference type="Proteomes" id="UP001482620"/>
    </source>
</evidence>
<keyword evidence="3" id="KW-1185">Reference proteome</keyword>
<dbReference type="EMBL" id="JAHRIQ010065206">
    <property type="protein sequence ID" value="MEQ2242482.1"/>
    <property type="molecule type" value="Genomic_DNA"/>
</dbReference>
<name>A0ABV0UFG1_9TELE</name>
<accession>A0ABV0UFG1</accession>
<proteinExistence type="predicted"/>
<comment type="caution">
    <text evidence="2">The sequence shown here is derived from an EMBL/GenBank/DDBJ whole genome shotgun (WGS) entry which is preliminary data.</text>
</comment>
<sequence length="128" mass="14615">MGKWTLKVSFSLFLRLSLNCFSSCPKSLVWHLMKSSLFLKALREFPVDLSEKESHDFHSLIHCSVTSSPELKYEEEKRAIKNTKLFKVHLCHKKPDACGNLCIGLFAEMCSDMSMDCQLKLVGFLKPA</sequence>
<gene>
    <name evidence="2" type="ORF">ILYODFUR_036268</name>
</gene>
<evidence type="ECO:0000256" key="1">
    <source>
        <dbReference type="SAM" id="SignalP"/>
    </source>
</evidence>
<reference evidence="2 3" key="1">
    <citation type="submission" date="2021-06" db="EMBL/GenBank/DDBJ databases">
        <authorList>
            <person name="Palmer J.M."/>
        </authorList>
    </citation>
    <scope>NUCLEOTIDE SEQUENCE [LARGE SCALE GENOMIC DNA]</scope>
    <source>
        <strain evidence="3">if_2019</strain>
        <tissue evidence="2">Muscle</tissue>
    </source>
</reference>
<protein>
    <submittedName>
        <fullName evidence="2">Uncharacterized protein</fullName>
    </submittedName>
</protein>